<dbReference type="AlphaFoldDB" id="A0AAE3EIM4"/>
<feature type="signal peptide" evidence="2">
    <location>
        <begin position="1"/>
        <end position="18"/>
    </location>
</feature>
<feature type="chain" id="PRO_5042291780" description="Outer membrane lipoprotein BamD-like domain-containing protein" evidence="2">
    <location>
        <begin position="19"/>
        <end position="476"/>
    </location>
</feature>
<comment type="caution">
    <text evidence="3">The sequence shown here is derived from an EMBL/GenBank/DDBJ whole genome shotgun (WGS) entry which is preliminary data.</text>
</comment>
<feature type="region of interest" description="Disordered" evidence="1">
    <location>
        <begin position="28"/>
        <end position="59"/>
    </location>
</feature>
<dbReference type="InterPro" id="IPR011990">
    <property type="entry name" value="TPR-like_helical_dom_sf"/>
</dbReference>
<dbReference type="Proteomes" id="UP001198163">
    <property type="component" value="Unassembled WGS sequence"/>
</dbReference>
<dbReference type="EMBL" id="JAINWA010000003">
    <property type="protein sequence ID" value="MCD1654945.1"/>
    <property type="molecule type" value="Genomic_DNA"/>
</dbReference>
<evidence type="ECO:0000256" key="1">
    <source>
        <dbReference type="SAM" id="MobiDB-lite"/>
    </source>
</evidence>
<proteinExistence type="predicted"/>
<dbReference type="PROSITE" id="PS51257">
    <property type="entry name" value="PROKAR_LIPOPROTEIN"/>
    <property type="match status" value="1"/>
</dbReference>
<keyword evidence="4" id="KW-1185">Reference proteome</keyword>
<feature type="compositionally biased region" description="Low complexity" evidence="1">
    <location>
        <begin position="347"/>
        <end position="374"/>
    </location>
</feature>
<feature type="compositionally biased region" description="Polar residues" evidence="1">
    <location>
        <begin position="218"/>
        <end position="227"/>
    </location>
</feature>
<evidence type="ECO:0000256" key="2">
    <source>
        <dbReference type="SAM" id="SignalP"/>
    </source>
</evidence>
<feature type="region of interest" description="Disordered" evidence="1">
    <location>
        <begin position="318"/>
        <end position="374"/>
    </location>
</feature>
<name>A0AAE3EIM4_9SPIR</name>
<evidence type="ECO:0000313" key="4">
    <source>
        <dbReference type="Proteomes" id="UP001198163"/>
    </source>
</evidence>
<feature type="compositionally biased region" description="Low complexity" evidence="1">
    <location>
        <begin position="201"/>
        <end position="212"/>
    </location>
</feature>
<feature type="region of interest" description="Disordered" evidence="1">
    <location>
        <begin position="123"/>
        <end position="227"/>
    </location>
</feature>
<keyword evidence="2" id="KW-0732">Signal</keyword>
<gene>
    <name evidence="3" type="ORF">K7J14_09565</name>
</gene>
<feature type="region of interest" description="Disordered" evidence="1">
    <location>
        <begin position="78"/>
        <end position="110"/>
    </location>
</feature>
<dbReference type="Gene3D" id="1.25.40.10">
    <property type="entry name" value="Tetratricopeptide repeat domain"/>
    <property type="match status" value="1"/>
</dbReference>
<evidence type="ECO:0008006" key="5">
    <source>
        <dbReference type="Google" id="ProtNLM"/>
    </source>
</evidence>
<protein>
    <recommendedName>
        <fullName evidence="5">Outer membrane lipoprotein BamD-like domain-containing protein</fullName>
    </recommendedName>
</protein>
<accession>A0AAE3EIM4</accession>
<organism evidence="3 4">
    <name type="scientific">Teretinema zuelzerae</name>
    <dbReference type="NCBI Taxonomy" id="156"/>
    <lineage>
        <taxon>Bacteria</taxon>
        <taxon>Pseudomonadati</taxon>
        <taxon>Spirochaetota</taxon>
        <taxon>Spirochaetia</taxon>
        <taxon>Spirochaetales</taxon>
        <taxon>Treponemataceae</taxon>
        <taxon>Teretinema</taxon>
    </lineage>
</organism>
<reference evidence="3" key="1">
    <citation type="submission" date="2021-08" db="EMBL/GenBank/DDBJ databases">
        <title>Comparative analyses of Brucepasteria parasyntrophica and Teretinema zuelzerae.</title>
        <authorList>
            <person name="Song Y."/>
            <person name="Brune A."/>
        </authorList>
    </citation>
    <scope>NUCLEOTIDE SEQUENCE</scope>
    <source>
        <strain evidence="3">DSM 1903</strain>
    </source>
</reference>
<dbReference type="RefSeq" id="WP_230755632.1">
    <property type="nucleotide sequence ID" value="NZ_JAINWA010000003.1"/>
</dbReference>
<evidence type="ECO:0000313" key="3">
    <source>
        <dbReference type="EMBL" id="MCD1654945.1"/>
    </source>
</evidence>
<feature type="compositionally biased region" description="Basic and acidic residues" evidence="1">
    <location>
        <begin position="153"/>
        <end position="170"/>
    </location>
</feature>
<sequence>MKRLLSCMLLCVSVQFLASCLSTPAAPATPLPPSAAPEAGGDETDSSAASADSGFLNAGEVETDDAVSIVADSSVAAVPPLMDSFSPEDQSMPSKPVEPPSSPDPQKLLYFYPEPEAVVVTEQTALPPVVSDAPPAEGSGMTDDAPPAPVDASAEKAVADASVKEPKDNDETGDADSADDSDSSDAKAETPIPEIRPVEPESPSLKPSSNKSAPPPSRTVSLSSGQTLEVSYPGTGWVFLGDSSSRNGLSYLQRKLDGKDTLFSFRARNPGDYVLEFSRFDLLTDAYVPDALSVTVTEPSERKTGAVRAPSWRVVRESTEPIQKIAPPSSISDEPSLRTFSPPPSTASPSSAPVSTSTASALSTGATPTASDAPVAASSSASSAAEFLAQARASLAAGKPWEALAALDSFFMNATESLDEGWFLRGQSFEAASPDRDIRKAIQAYETLTKAYPASVRWKDADARIRYLRQFYLQIR</sequence>
<feature type="compositionally biased region" description="Acidic residues" evidence="1">
    <location>
        <begin position="171"/>
        <end position="183"/>
    </location>
</feature>